<comment type="caution">
    <text evidence="1">The sequence shown here is derived from an EMBL/GenBank/DDBJ whole genome shotgun (WGS) entry which is preliminary data.</text>
</comment>
<gene>
    <name evidence="1" type="ORF">O181_009917</name>
</gene>
<evidence type="ECO:0000313" key="2">
    <source>
        <dbReference type="Proteomes" id="UP000765509"/>
    </source>
</evidence>
<dbReference type="AlphaFoldDB" id="A0A9Q3GKQ7"/>
<accession>A0A9Q3GKQ7</accession>
<protein>
    <submittedName>
        <fullName evidence="1">Uncharacterized protein</fullName>
    </submittedName>
</protein>
<name>A0A9Q3GKQ7_9BASI</name>
<keyword evidence="2" id="KW-1185">Reference proteome</keyword>
<organism evidence="1 2">
    <name type="scientific">Austropuccinia psidii MF-1</name>
    <dbReference type="NCBI Taxonomy" id="1389203"/>
    <lineage>
        <taxon>Eukaryota</taxon>
        <taxon>Fungi</taxon>
        <taxon>Dikarya</taxon>
        <taxon>Basidiomycota</taxon>
        <taxon>Pucciniomycotina</taxon>
        <taxon>Pucciniomycetes</taxon>
        <taxon>Pucciniales</taxon>
        <taxon>Sphaerophragmiaceae</taxon>
        <taxon>Austropuccinia</taxon>
    </lineage>
</organism>
<proteinExistence type="predicted"/>
<evidence type="ECO:0000313" key="1">
    <source>
        <dbReference type="EMBL" id="MBW0470202.1"/>
    </source>
</evidence>
<dbReference type="EMBL" id="AVOT02002394">
    <property type="protein sequence ID" value="MBW0470202.1"/>
    <property type="molecule type" value="Genomic_DNA"/>
</dbReference>
<dbReference type="Proteomes" id="UP000765509">
    <property type="component" value="Unassembled WGS sequence"/>
</dbReference>
<sequence length="296" mass="32981">MISKLTELTEYSSSVPLPSVLCGSGIFSQLGSPWSMASSGHFDPSKTYDVYEAVEVLDPACTECFRKGKQCLQPYNTQSLKFHHCSFGKKPFQCPGALISNARQYLWSKKDGPFGREFPVSEAPTPDVTSGYFNLTGSRQRDVARWTNFGRPIPVCGRQIYSSSEVPISRINSQGGTYLYWPPIQCFTFPTFPQKIPKPNNTKYPQKFQPILSTIPSSIAPPSPDPSTARPALVSPVRPSPIAQPRTSQIVTSNSYNLWPGPVEEEKTDHHYRFLLLKYFSKGNFGLSGLPENIKI</sequence>
<reference evidence="1" key="1">
    <citation type="submission" date="2021-03" db="EMBL/GenBank/DDBJ databases">
        <title>Draft genome sequence of rust myrtle Austropuccinia psidii MF-1, a brazilian biotype.</title>
        <authorList>
            <person name="Quecine M.C."/>
            <person name="Pachon D.M.R."/>
            <person name="Bonatelli M.L."/>
            <person name="Correr F.H."/>
            <person name="Franceschini L.M."/>
            <person name="Leite T.F."/>
            <person name="Margarido G.R.A."/>
            <person name="Almeida C.A."/>
            <person name="Ferrarezi J.A."/>
            <person name="Labate C.A."/>
        </authorList>
    </citation>
    <scope>NUCLEOTIDE SEQUENCE</scope>
    <source>
        <strain evidence="1">MF-1</strain>
    </source>
</reference>